<dbReference type="InterPro" id="IPR029051">
    <property type="entry name" value="DUF4352"/>
</dbReference>
<dbReference type="EMBL" id="CP163439">
    <property type="protein sequence ID" value="XDQ35145.1"/>
    <property type="molecule type" value="Genomic_DNA"/>
</dbReference>
<protein>
    <submittedName>
        <fullName evidence="5">DUF4352 domain-containing protein</fullName>
    </submittedName>
</protein>
<proteinExistence type="predicted"/>
<evidence type="ECO:0000256" key="3">
    <source>
        <dbReference type="SAM" id="SignalP"/>
    </source>
</evidence>
<feature type="compositionally biased region" description="Low complexity" evidence="2">
    <location>
        <begin position="28"/>
        <end position="58"/>
    </location>
</feature>
<organism evidence="5">
    <name type="scientific">Streptomyces sp. R28</name>
    <dbReference type="NCBI Taxonomy" id="3238628"/>
    <lineage>
        <taxon>Bacteria</taxon>
        <taxon>Bacillati</taxon>
        <taxon>Actinomycetota</taxon>
        <taxon>Actinomycetes</taxon>
        <taxon>Kitasatosporales</taxon>
        <taxon>Streptomycetaceae</taxon>
        <taxon>Streptomyces</taxon>
    </lineage>
</organism>
<sequence length="193" mass="19677">MRRLIALALAVLVSIAVAACGDGDKTVTTTPTTSAPEQQTTTTQPPTSTPSAAPSAASVGGTLNLTGTDEGENLAVTVVKVVDPARAKNEFSSPESGERFVAVQFRLRNTGSAVYDDSPDNGAKVRDTQGQQFSASIEETAAGPGFGGSVTLVPGDTALGFITFEVPTASKIAKIQFAMASGFAGNVGQWNVP</sequence>
<gene>
    <name evidence="5" type="ORF">AB5J49_18390</name>
</gene>
<name>A0AB39PVS3_9ACTN</name>
<evidence type="ECO:0000256" key="1">
    <source>
        <dbReference type="ARBA" id="ARBA00022729"/>
    </source>
</evidence>
<keyword evidence="1 3" id="KW-0732">Signal</keyword>
<dbReference type="Pfam" id="PF11611">
    <property type="entry name" value="DUF4352"/>
    <property type="match status" value="1"/>
</dbReference>
<feature type="region of interest" description="Disordered" evidence="2">
    <location>
        <begin position="28"/>
        <end position="68"/>
    </location>
</feature>
<dbReference type="PROSITE" id="PS51257">
    <property type="entry name" value="PROKAR_LIPOPROTEIN"/>
    <property type="match status" value="1"/>
</dbReference>
<accession>A0AB39PVS3</accession>
<feature type="domain" description="DUF4352" evidence="4">
    <location>
        <begin position="72"/>
        <end position="177"/>
    </location>
</feature>
<reference evidence="5" key="1">
    <citation type="submission" date="2024-07" db="EMBL/GenBank/DDBJ databases">
        <authorList>
            <person name="Yu S.T."/>
        </authorList>
    </citation>
    <scope>NUCLEOTIDE SEQUENCE</scope>
    <source>
        <strain evidence="5">R28</strain>
    </source>
</reference>
<dbReference type="Gene3D" id="2.60.40.1240">
    <property type="match status" value="1"/>
</dbReference>
<dbReference type="InterPro" id="IPR029050">
    <property type="entry name" value="Immunoprotect_excell_Ig-like"/>
</dbReference>
<feature type="signal peptide" evidence="3">
    <location>
        <begin position="1"/>
        <end position="18"/>
    </location>
</feature>
<evidence type="ECO:0000256" key="2">
    <source>
        <dbReference type="SAM" id="MobiDB-lite"/>
    </source>
</evidence>
<evidence type="ECO:0000313" key="5">
    <source>
        <dbReference type="EMBL" id="XDQ35145.1"/>
    </source>
</evidence>
<dbReference type="AlphaFoldDB" id="A0AB39PVS3"/>
<feature type="chain" id="PRO_5044287928" evidence="3">
    <location>
        <begin position="19"/>
        <end position="193"/>
    </location>
</feature>
<dbReference type="RefSeq" id="WP_369169712.1">
    <property type="nucleotide sequence ID" value="NZ_CP163439.1"/>
</dbReference>
<evidence type="ECO:0000259" key="4">
    <source>
        <dbReference type="Pfam" id="PF11611"/>
    </source>
</evidence>